<evidence type="ECO:0000256" key="8">
    <source>
        <dbReference type="ARBA" id="ARBA00022801"/>
    </source>
</evidence>
<gene>
    <name evidence="13" type="primary">gmhB</name>
    <name evidence="13" type="ORF">KBTEX_01392</name>
</gene>
<keyword evidence="8 13" id="KW-0378">Hydrolase</keyword>
<dbReference type="NCBIfam" id="TIGR01662">
    <property type="entry name" value="HAD-SF-IIIA"/>
    <property type="match status" value="1"/>
</dbReference>
<keyword evidence="7" id="KW-0479">Metal-binding</keyword>
<evidence type="ECO:0000256" key="2">
    <source>
        <dbReference type="ARBA" id="ARBA00001947"/>
    </source>
</evidence>
<keyword evidence="10" id="KW-0460">Magnesium</keyword>
<dbReference type="InterPro" id="IPR006549">
    <property type="entry name" value="HAD-SF_hydro_IIIA"/>
</dbReference>
<proteinExistence type="inferred from homology"/>
<organism evidence="13">
    <name type="scientific">uncultured organism</name>
    <dbReference type="NCBI Taxonomy" id="155900"/>
    <lineage>
        <taxon>unclassified sequences</taxon>
        <taxon>environmental samples</taxon>
    </lineage>
</organism>
<dbReference type="SUPFAM" id="SSF56784">
    <property type="entry name" value="HAD-like"/>
    <property type="match status" value="1"/>
</dbReference>
<name>A0A5B8RAI5_9ZZZZ</name>
<evidence type="ECO:0000256" key="9">
    <source>
        <dbReference type="ARBA" id="ARBA00022833"/>
    </source>
</evidence>
<protein>
    <recommendedName>
        <fullName evidence="12">D,D-heptose 1,7-bisphosphate phosphatase</fullName>
    </recommendedName>
</protein>
<dbReference type="PIRSF" id="PIRSF004682">
    <property type="entry name" value="GmhB"/>
    <property type="match status" value="1"/>
</dbReference>
<dbReference type="GO" id="GO:0046872">
    <property type="term" value="F:metal ion binding"/>
    <property type="evidence" value="ECO:0007669"/>
    <property type="project" value="UniProtKB-KW"/>
</dbReference>
<evidence type="ECO:0000256" key="6">
    <source>
        <dbReference type="ARBA" id="ARBA00022490"/>
    </source>
</evidence>
<evidence type="ECO:0000256" key="10">
    <source>
        <dbReference type="ARBA" id="ARBA00022842"/>
    </source>
</evidence>
<sequence length="182" mass="18752">MTNLVILDRDGVINADSEAFIRTAAQWQPLPGSLEAIARLNRCGFDVVVCTNQSGVARGLITPADLEAIHARMLEAIRTAGGDLRGIFVCPHGPDDGCDCRKPAPGLLHQVARRLGRPVAGAHLVGDSARDLDAARAADARPLLVRTGKGEATLAAGTAGDAPVFDDLASAAEAIIASGDGT</sequence>
<evidence type="ECO:0000256" key="7">
    <source>
        <dbReference type="ARBA" id="ARBA00022723"/>
    </source>
</evidence>
<dbReference type="FunFam" id="3.40.50.1000:FF:000168">
    <property type="entry name" value="D,D-heptose 1,7-bisphosphate phosphatase"/>
    <property type="match status" value="1"/>
</dbReference>
<dbReference type="InterPro" id="IPR004446">
    <property type="entry name" value="Heptose_bisP_phosphatase"/>
</dbReference>
<comment type="similarity">
    <text evidence="4">Belongs to the GmhB family.</text>
</comment>
<dbReference type="GO" id="GO:0016791">
    <property type="term" value="F:phosphatase activity"/>
    <property type="evidence" value="ECO:0007669"/>
    <property type="project" value="InterPro"/>
</dbReference>
<dbReference type="InterPro" id="IPR006543">
    <property type="entry name" value="Histidinol-phos"/>
</dbReference>
<dbReference type="NCBIfam" id="TIGR01656">
    <property type="entry name" value="Histidinol-ppas"/>
    <property type="match status" value="1"/>
</dbReference>
<keyword evidence="6" id="KW-0963">Cytoplasm</keyword>
<evidence type="ECO:0000256" key="5">
    <source>
        <dbReference type="ARBA" id="ARBA00011245"/>
    </source>
</evidence>
<comment type="cofactor">
    <cofactor evidence="1">
        <name>Mg(2+)</name>
        <dbReference type="ChEBI" id="CHEBI:18420"/>
    </cofactor>
</comment>
<dbReference type="PANTHER" id="PTHR42891">
    <property type="entry name" value="D-GLYCERO-BETA-D-MANNO-HEPTOSE-1,7-BISPHOSPHATE 7-PHOSPHATASE"/>
    <property type="match status" value="1"/>
</dbReference>
<keyword evidence="9" id="KW-0862">Zinc</keyword>
<dbReference type="Gene3D" id="3.40.50.1000">
    <property type="entry name" value="HAD superfamily/HAD-like"/>
    <property type="match status" value="1"/>
</dbReference>
<dbReference type="GO" id="GO:0005975">
    <property type="term" value="P:carbohydrate metabolic process"/>
    <property type="evidence" value="ECO:0007669"/>
    <property type="project" value="InterPro"/>
</dbReference>
<dbReference type="PANTHER" id="PTHR42891:SF1">
    <property type="entry name" value="D-GLYCERO-BETA-D-MANNO-HEPTOSE-1,7-BISPHOSPHATE 7-PHOSPHATASE"/>
    <property type="match status" value="1"/>
</dbReference>
<evidence type="ECO:0000256" key="12">
    <source>
        <dbReference type="ARBA" id="ARBA00031828"/>
    </source>
</evidence>
<dbReference type="NCBIfam" id="NF006506">
    <property type="entry name" value="PRK08942.1"/>
    <property type="match status" value="1"/>
</dbReference>
<dbReference type="EMBL" id="MN079094">
    <property type="protein sequence ID" value="QEA05073.1"/>
    <property type="molecule type" value="Genomic_DNA"/>
</dbReference>
<dbReference type="InterPro" id="IPR023214">
    <property type="entry name" value="HAD_sf"/>
</dbReference>
<dbReference type="AlphaFoldDB" id="A0A5B8RAI5"/>
<accession>A0A5B8RAI5</accession>
<evidence type="ECO:0000313" key="13">
    <source>
        <dbReference type="EMBL" id="QEA05073.1"/>
    </source>
</evidence>
<keyword evidence="11" id="KW-0119">Carbohydrate metabolism</keyword>
<dbReference type="Pfam" id="PF13242">
    <property type="entry name" value="Hydrolase_like"/>
    <property type="match status" value="1"/>
</dbReference>
<comment type="subcellular location">
    <subcellularLocation>
        <location evidence="3">Cytoplasm</location>
    </subcellularLocation>
</comment>
<evidence type="ECO:0000256" key="11">
    <source>
        <dbReference type="ARBA" id="ARBA00023277"/>
    </source>
</evidence>
<comment type="subunit">
    <text evidence="5">Monomer.</text>
</comment>
<evidence type="ECO:0000256" key="3">
    <source>
        <dbReference type="ARBA" id="ARBA00004496"/>
    </source>
</evidence>
<evidence type="ECO:0000256" key="4">
    <source>
        <dbReference type="ARBA" id="ARBA00005628"/>
    </source>
</evidence>
<dbReference type="InterPro" id="IPR036412">
    <property type="entry name" value="HAD-like_sf"/>
</dbReference>
<evidence type="ECO:0000256" key="1">
    <source>
        <dbReference type="ARBA" id="ARBA00001946"/>
    </source>
</evidence>
<reference evidence="13" key="1">
    <citation type="submission" date="2019-06" db="EMBL/GenBank/DDBJ databases">
        <authorList>
            <person name="Murdoch R.W."/>
            <person name="Fathepure B."/>
        </authorList>
    </citation>
    <scope>NUCLEOTIDE SEQUENCE</scope>
</reference>
<comment type="cofactor">
    <cofactor evidence="2">
        <name>Zn(2+)</name>
        <dbReference type="ChEBI" id="CHEBI:29105"/>
    </cofactor>
</comment>